<organism evidence="5 6">
    <name type="scientific">Diplodia seriata</name>
    <dbReference type="NCBI Taxonomy" id="420778"/>
    <lineage>
        <taxon>Eukaryota</taxon>
        <taxon>Fungi</taxon>
        <taxon>Dikarya</taxon>
        <taxon>Ascomycota</taxon>
        <taxon>Pezizomycotina</taxon>
        <taxon>Dothideomycetes</taxon>
        <taxon>Dothideomycetes incertae sedis</taxon>
        <taxon>Botryosphaeriales</taxon>
        <taxon>Botryosphaeriaceae</taxon>
        <taxon>Diplodia</taxon>
    </lineage>
</organism>
<dbReference type="EMBL" id="MSZU01000106">
    <property type="protein sequence ID" value="OMP84187.1"/>
    <property type="molecule type" value="Genomic_DNA"/>
</dbReference>
<proteinExistence type="inferred from homology"/>
<dbReference type="InterPro" id="IPR002730">
    <property type="entry name" value="Rpp29/RNP1"/>
</dbReference>
<dbReference type="InterPro" id="IPR023534">
    <property type="entry name" value="Rof/RNase_P-like"/>
</dbReference>
<dbReference type="AlphaFoldDB" id="A0A1S8B9H0"/>
<reference evidence="5 6" key="1">
    <citation type="submission" date="2017-01" db="EMBL/GenBank/DDBJ databases">
        <title>Draft genome sequence of Diplodia seriata F98.1, a fungal species involved in grapevine trunk diseases.</title>
        <authorList>
            <person name="Robert-Siegwald G."/>
            <person name="Vallet J."/>
            <person name="Abou-Mansour E."/>
            <person name="Xu J."/>
            <person name="Rey P."/>
            <person name="Bertsch C."/>
            <person name="Rego C."/>
            <person name="Larignon P."/>
            <person name="Fontaine F."/>
            <person name="Lebrun M.-H."/>
        </authorList>
    </citation>
    <scope>NUCLEOTIDE SEQUENCE [LARGE SCALE GENOMIC DNA]</scope>
    <source>
        <strain evidence="5 6">F98.1</strain>
    </source>
</reference>
<evidence type="ECO:0000313" key="5">
    <source>
        <dbReference type="EMBL" id="OMP84187.1"/>
    </source>
</evidence>
<evidence type="ECO:0000256" key="3">
    <source>
        <dbReference type="PIRNR" id="PIRNR027081"/>
    </source>
</evidence>
<dbReference type="InterPro" id="IPR016848">
    <property type="entry name" value="RNase_P/MRP_Rpp29-subunit"/>
</dbReference>
<dbReference type="OrthoDB" id="124041at2759"/>
<dbReference type="SMART" id="SM00538">
    <property type="entry name" value="POP4"/>
    <property type="match status" value="1"/>
</dbReference>
<keyword evidence="3" id="KW-0819">tRNA processing</keyword>
<dbReference type="GO" id="GO:0001682">
    <property type="term" value="P:tRNA 5'-leader removal"/>
    <property type="evidence" value="ECO:0007669"/>
    <property type="project" value="InterPro"/>
</dbReference>
<dbReference type="PANTHER" id="PTHR13348:SF0">
    <property type="entry name" value="RIBONUCLEASE P PROTEIN SUBUNIT P29"/>
    <property type="match status" value="1"/>
</dbReference>
<dbReference type="GO" id="GO:0030677">
    <property type="term" value="C:ribonuclease P complex"/>
    <property type="evidence" value="ECO:0007669"/>
    <property type="project" value="InterPro"/>
</dbReference>
<gene>
    <name evidence="5" type="ORF">BK809_0001572</name>
</gene>
<dbReference type="Gene3D" id="2.30.30.210">
    <property type="entry name" value="Ribonuclease P/MRP, subunit p29"/>
    <property type="match status" value="1"/>
</dbReference>
<dbReference type="GO" id="GO:0033204">
    <property type="term" value="F:ribonuclease P RNA binding"/>
    <property type="evidence" value="ECO:0007669"/>
    <property type="project" value="InterPro"/>
</dbReference>
<comment type="subcellular location">
    <subcellularLocation>
        <location evidence="1">Nucleus</location>
    </subcellularLocation>
</comment>
<dbReference type="GO" id="GO:0000172">
    <property type="term" value="C:ribonuclease MRP complex"/>
    <property type="evidence" value="ECO:0007669"/>
    <property type="project" value="InterPro"/>
</dbReference>
<name>A0A1S8B9H0_9PEZI</name>
<sequence length="257" mass="28213">MSTPDAAAAAAATAAASTPATTTTTNPSHALLSRAHSPDTSLRIFTDRVQKKPLLLRPTETTDIPTDARSQRRATCHRQQLRAKKSAASKPAPLSAAQKRALGIYAIPTAQRRYEIFEGLHRMWVGYMREVLGLKEEGGGVGEYVTPATVGPKLASADFHGAEVEVVRCRCVGRVGVRGIVVKDTKFTFEIITRRNKVKTIPKEHTVFRFEIPLGSEGGEGAKKPRNLVFELHGSQFENRAPDRANKKFKQHAMFDL</sequence>
<dbReference type="GO" id="GO:0006364">
    <property type="term" value="P:rRNA processing"/>
    <property type="evidence" value="ECO:0007669"/>
    <property type="project" value="TreeGrafter"/>
</dbReference>
<dbReference type="PIRSF" id="PIRSF027081">
    <property type="entry name" value="RNase_P/MRP_p29_subunit"/>
    <property type="match status" value="1"/>
</dbReference>
<dbReference type="Pfam" id="PF01868">
    <property type="entry name" value="RNase_P-MRP_p29"/>
    <property type="match status" value="1"/>
</dbReference>
<feature type="region of interest" description="Disordered" evidence="4">
    <location>
        <begin position="1"/>
        <end position="37"/>
    </location>
</feature>
<dbReference type="GO" id="GO:0005634">
    <property type="term" value="C:nucleus"/>
    <property type="evidence" value="ECO:0007669"/>
    <property type="project" value="UniProtKB-SubCell"/>
</dbReference>
<accession>A0A1S8B9H0</accession>
<dbReference type="PANTHER" id="PTHR13348">
    <property type="entry name" value="RIBONUCLEASE P SUBUNIT P29"/>
    <property type="match status" value="1"/>
</dbReference>
<evidence type="ECO:0000256" key="4">
    <source>
        <dbReference type="SAM" id="MobiDB-lite"/>
    </source>
</evidence>
<dbReference type="InterPro" id="IPR036980">
    <property type="entry name" value="RNase_P/MRP_Rpp29_sf"/>
</dbReference>
<dbReference type="STRING" id="420778.A0A1S8B9H0"/>
<protein>
    <recommendedName>
        <fullName evidence="3">Ribonuclease P protein subunit</fullName>
    </recommendedName>
</protein>
<dbReference type="SUPFAM" id="SSF101744">
    <property type="entry name" value="Rof/RNase P subunit-like"/>
    <property type="match status" value="1"/>
</dbReference>
<feature type="compositionally biased region" description="Low complexity" evidence="4">
    <location>
        <begin position="1"/>
        <end position="25"/>
    </location>
</feature>
<dbReference type="Proteomes" id="UP000190776">
    <property type="component" value="Unassembled WGS sequence"/>
</dbReference>
<comment type="caution">
    <text evidence="5">The sequence shown here is derived from an EMBL/GenBank/DDBJ whole genome shotgun (WGS) entry which is preliminary data.</text>
</comment>
<dbReference type="FunFam" id="2.30.30.210:FF:000005">
    <property type="entry name" value="Ribonuclease P protein subunit"/>
    <property type="match status" value="1"/>
</dbReference>
<evidence type="ECO:0000256" key="1">
    <source>
        <dbReference type="ARBA" id="ARBA00004123"/>
    </source>
</evidence>
<evidence type="ECO:0000313" key="6">
    <source>
        <dbReference type="Proteomes" id="UP000190776"/>
    </source>
</evidence>
<evidence type="ECO:0000256" key="2">
    <source>
        <dbReference type="ARBA" id="ARBA00006181"/>
    </source>
</evidence>
<keyword evidence="3" id="KW-0539">Nucleus</keyword>
<comment type="similarity">
    <text evidence="2">Belongs to the eukaryotic/archaeal RNase P protein component 1 family.</text>
</comment>